<dbReference type="AlphaFoldDB" id="W2R2T5"/>
<reference evidence="5 6" key="2">
    <citation type="submission" date="2013-11" db="EMBL/GenBank/DDBJ databases">
        <title>The Genome Sequence of Phytophthora parasitica INRA-310.</title>
        <authorList>
            <consortium name="The Broad Institute Genomics Platform"/>
            <person name="Russ C."/>
            <person name="Tyler B."/>
            <person name="Panabieres F."/>
            <person name="Shan W."/>
            <person name="Tripathy S."/>
            <person name="Grunwald N."/>
            <person name="Machado M."/>
            <person name="Johnson C.S."/>
            <person name="Arredondo F."/>
            <person name="Hong C."/>
            <person name="Coffey M."/>
            <person name="Young S.K."/>
            <person name="Zeng Q."/>
            <person name="Gargeya S."/>
            <person name="Fitzgerald M."/>
            <person name="Abouelleil A."/>
            <person name="Alvarado L."/>
            <person name="Chapman S.B."/>
            <person name="Gainer-Dewar J."/>
            <person name="Goldberg J."/>
            <person name="Griggs A."/>
            <person name="Gujja S."/>
            <person name="Hansen M."/>
            <person name="Howarth C."/>
            <person name="Imamovic A."/>
            <person name="Ireland A."/>
            <person name="Larimer J."/>
            <person name="McCowan C."/>
            <person name="Murphy C."/>
            <person name="Pearson M."/>
            <person name="Poon T.W."/>
            <person name="Priest M."/>
            <person name="Roberts A."/>
            <person name="Saif S."/>
            <person name="Shea T."/>
            <person name="Sykes S."/>
            <person name="Wortman J."/>
            <person name="Nusbaum C."/>
            <person name="Birren B."/>
        </authorList>
    </citation>
    <scope>NUCLEOTIDE SEQUENCE [LARGE SCALE GENOMIC DNA]</scope>
    <source>
        <strain evidence="5 6">INRA-310</strain>
    </source>
</reference>
<dbReference type="OrthoDB" id="10460666at2759"/>
<dbReference type="Proteomes" id="UP000018817">
    <property type="component" value="Unassembled WGS sequence"/>
</dbReference>
<dbReference type="GO" id="GO:0006508">
    <property type="term" value="P:proteolysis"/>
    <property type="evidence" value="ECO:0007669"/>
    <property type="project" value="UniProtKB-KW"/>
</dbReference>
<accession>W2R2T5</accession>
<evidence type="ECO:0000256" key="3">
    <source>
        <dbReference type="ARBA" id="ARBA00022801"/>
    </source>
</evidence>
<sequence>MLPCQLLMYVCRYGHGFEELPIMTIPSRWSMAEATKLFPQLEKSASSIDTVTSTIKLRNSARWRAMSAATLSSTSNVNHTKIVLGSKARVAYVLLRRRESGNVVVLSSEEKYTMAKSVFEPLLNHLQSLSGTGFYKALEKWEDFVADAVKNTDKASDTSDTDEDNYDVDITDYYDAVQLVEEMEKMQYEEEKEEADICPPTQPSTVVTLTQSATLPEQATLTETAANSANAPTTSPLPATLSATATLPASVEPGAAQGVHVTAAEMPLSAFAPATYSEFEEASVSQISLGDINMSESSQRIIEATNDTVLGVEADSTPAQRGSNKHVPVTELVAGSQKREIELNLPRPHQGKPRKKLRQKWSAVAAKPRYVIVEYPRGLTVTVAEVVKWALYTPSLKTVADILERFPCIMNEQTLRGRARRVKEVTQQTASSYCYSYVIPKDLVVSLQAAINDFRASKKDECKDIQKAPEVVDLTSTPSSSDDKTLAVWVTPRLEPFSSECVHTMTTFYEIKRSCDWWERDLDWITQDWMKVTGRPIEFFAAQTDSDGKAAPEAKQRLTHLSFEVSALFSSACCHTKFYHKDPTKGIFFQEVVGYVADRAWLNDAVLNYALDIITTSHLGVHVLSSFVADQRTFPSPPRAKLFSMRFVILPINIKSSNWTLIVVAVHRHGTITVHMYDPLCTTGYRKRMEKIWTAKLLPYLRAWHSQWESQVARQEEHPFPADVDIEWLMSPMQPDGYSCGVMVAAMAYSFIYGGRGFTVDAVTRDVVKVMRLRLLWVILCGSHVEPIEESLQIEAKRIGKQITAAFGKGSKKIWN</sequence>
<dbReference type="RefSeq" id="XP_008894934.1">
    <property type="nucleotide sequence ID" value="XM_008896686.1"/>
</dbReference>
<keyword evidence="3" id="KW-0378">Hydrolase</keyword>
<dbReference type="Gene3D" id="3.40.395.10">
    <property type="entry name" value="Adenoviral Proteinase, Chain A"/>
    <property type="match status" value="1"/>
</dbReference>
<keyword evidence="2" id="KW-0645">Protease</keyword>
<dbReference type="GeneID" id="20174537"/>
<proteinExistence type="inferred from homology"/>
<evidence type="ECO:0000256" key="1">
    <source>
        <dbReference type="ARBA" id="ARBA00005234"/>
    </source>
</evidence>
<organism evidence="5 6">
    <name type="scientific">Phytophthora nicotianae (strain INRA-310)</name>
    <name type="common">Phytophthora parasitica</name>
    <dbReference type="NCBI Taxonomy" id="761204"/>
    <lineage>
        <taxon>Eukaryota</taxon>
        <taxon>Sar</taxon>
        <taxon>Stramenopiles</taxon>
        <taxon>Oomycota</taxon>
        <taxon>Peronosporomycetes</taxon>
        <taxon>Peronosporales</taxon>
        <taxon>Peronosporaceae</taxon>
        <taxon>Phytophthora</taxon>
    </lineage>
</organism>
<dbReference type="PROSITE" id="PS50600">
    <property type="entry name" value="ULP_PROTEASE"/>
    <property type="match status" value="1"/>
</dbReference>
<dbReference type="InterPro" id="IPR003653">
    <property type="entry name" value="Peptidase_C48_C"/>
</dbReference>
<feature type="domain" description="Ubiquitin-like protease family profile" evidence="4">
    <location>
        <begin position="585"/>
        <end position="751"/>
    </location>
</feature>
<dbReference type="Pfam" id="PF02902">
    <property type="entry name" value="Peptidase_C48"/>
    <property type="match status" value="1"/>
</dbReference>
<dbReference type="VEuPathDB" id="FungiDB:PPTG_04444"/>
<dbReference type="EMBL" id="KI669565">
    <property type="protein sequence ID" value="ETN19024.1"/>
    <property type="molecule type" value="Genomic_DNA"/>
</dbReference>
<evidence type="ECO:0000259" key="4">
    <source>
        <dbReference type="PROSITE" id="PS50600"/>
    </source>
</evidence>
<name>W2R2T5_PHYN3</name>
<protein>
    <recommendedName>
        <fullName evidence="4">Ubiquitin-like protease family profile domain-containing protein</fullName>
    </recommendedName>
</protein>
<evidence type="ECO:0000313" key="6">
    <source>
        <dbReference type="Proteomes" id="UP000018817"/>
    </source>
</evidence>
<comment type="similarity">
    <text evidence="1">Belongs to the peptidase C48 family.</text>
</comment>
<evidence type="ECO:0000313" key="5">
    <source>
        <dbReference type="EMBL" id="ETN19024.1"/>
    </source>
</evidence>
<reference evidence="6" key="1">
    <citation type="submission" date="2011-12" db="EMBL/GenBank/DDBJ databases">
        <authorList>
            <consortium name="The Broad Institute Genome Sequencing Platform"/>
            <person name="Russ C."/>
            <person name="Tyler B."/>
            <person name="Panabieres F."/>
            <person name="Shan W."/>
            <person name="Tripathy S."/>
            <person name="Grunwald N."/>
            <person name="Machado M."/>
            <person name="Young S.K."/>
            <person name="Zeng Q."/>
            <person name="Gargeya S."/>
            <person name="Fitzgerald M."/>
            <person name="Haas B."/>
            <person name="Abouelleil A."/>
            <person name="Alvarado L."/>
            <person name="Arachchi H.M."/>
            <person name="Berlin A."/>
            <person name="Chapman S.B."/>
            <person name="Gearin G."/>
            <person name="Goldberg J."/>
            <person name="Griggs A."/>
            <person name="Gujja S."/>
            <person name="Hansen M."/>
            <person name="Heiman D."/>
            <person name="Howarth C."/>
            <person name="Larimer J."/>
            <person name="Lui A."/>
            <person name="MacDonald P.J.P."/>
            <person name="McCowen C."/>
            <person name="Montmayeur A."/>
            <person name="Murphy C."/>
            <person name="Neiman D."/>
            <person name="Pearson M."/>
            <person name="Priest M."/>
            <person name="Roberts A."/>
            <person name="Saif S."/>
            <person name="Shea T."/>
            <person name="Sisk P."/>
            <person name="Stolte C."/>
            <person name="Sykes S."/>
            <person name="Wortman J."/>
            <person name="Nusbaum C."/>
            <person name="Birren B."/>
        </authorList>
    </citation>
    <scope>NUCLEOTIDE SEQUENCE [LARGE SCALE GENOMIC DNA]</scope>
    <source>
        <strain evidence="6">INRA-310</strain>
    </source>
</reference>
<dbReference type="SUPFAM" id="SSF54001">
    <property type="entry name" value="Cysteine proteinases"/>
    <property type="match status" value="1"/>
</dbReference>
<dbReference type="InterPro" id="IPR038765">
    <property type="entry name" value="Papain-like_cys_pep_sf"/>
</dbReference>
<dbReference type="STRING" id="761204.W2R2T5"/>
<dbReference type="GO" id="GO:0008234">
    <property type="term" value="F:cysteine-type peptidase activity"/>
    <property type="evidence" value="ECO:0007669"/>
    <property type="project" value="InterPro"/>
</dbReference>
<gene>
    <name evidence="5" type="ORF">PPTG_04444</name>
</gene>
<evidence type="ECO:0000256" key="2">
    <source>
        <dbReference type="ARBA" id="ARBA00022670"/>
    </source>
</evidence>